<reference evidence="2" key="1">
    <citation type="submission" date="2014-05" db="EMBL/GenBank/DDBJ databases">
        <title>Key roles for freshwater Actinobacteria revealed by deep metagenomic sequencing.</title>
        <authorList>
            <person name="Ghai R."/>
            <person name="Mizuno C.M."/>
            <person name="Picazo A."/>
            <person name="Camacho A."/>
            <person name="Rodriguez-Valera F."/>
        </authorList>
    </citation>
    <scope>NUCLEOTIDE SEQUENCE</scope>
</reference>
<dbReference type="InterPro" id="IPR046540">
    <property type="entry name" value="DMFA2_C"/>
</dbReference>
<proteinExistence type="predicted"/>
<sequence length="444" mass="48752">MPMRKFLVLAMVAALLSPMSANATDCQWDQSAGWVARENLKAGDKKWSQGVPLRFSADFSRRIDIPRIEGYLSSSSATCGEKLTLTTVGSKTFTASIYRMGYYNNHGARLVKTLKSPKHISIDAKTPPGQYLIKISNNLRAATFVPFLVYGDAPSEATFISSVLTWQSYNQWGGESLYKGADGTRETAAKVVSLDRPYDGDGSGQFRYMEQPVVTMMEKIGIDINYVTDFEIHNTPTVFEDTKSIIVGGHSEYWTLAMRDSIDAAVTQGKNLIAFGGNTAYAITEINGRNISGRTPYRDIQRPESMLLGSQYFALGIRKDLVSNNLWPFVGLGQDAVIKGIYGYEADTALGTIGPGVQVSARSAISPTEKGYVAMSTYYTHPSGASVLNMGTNGWVCAINNRCPWGHTFDRDTQKQIQMVTAEVLKAVKTSNWPVAQIDFPARP</sequence>
<dbReference type="AlphaFoldDB" id="A0A094PYM1"/>
<dbReference type="EMBL" id="JNSK01000072">
    <property type="protein sequence ID" value="KGA16222.1"/>
    <property type="molecule type" value="Genomic_DNA"/>
</dbReference>
<protein>
    <recommendedName>
        <fullName evidence="1">N,N-dimethylformamidase beta subunit-like C-terminal domain-containing protein</fullName>
    </recommendedName>
</protein>
<feature type="domain" description="N,N-dimethylformamidase beta subunit-like C-terminal" evidence="1">
    <location>
        <begin position="121"/>
        <end position="403"/>
    </location>
</feature>
<organism evidence="2">
    <name type="scientific">freshwater metagenome</name>
    <dbReference type="NCBI Taxonomy" id="449393"/>
    <lineage>
        <taxon>unclassified sequences</taxon>
        <taxon>metagenomes</taxon>
        <taxon>ecological metagenomes</taxon>
    </lineage>
</organism>
<dbReference type="Pfam" id="PF20254">
    <property type="entry name" value="DMFA2_C"/>
    <property type="match status" value="1"/>
</dbReference>
<evidence type="ECO:0000259" key="1">
    <source>
        <dbReference type="Pfam" id="PF20254"/>
    </source>
</evidence>
<gene>
    <name evidence="2" type="ORF">GM50_15170</name>
</gene>
<accession>A0A094PYM1</accession>
<evidence type="ECO:0000313" key="2">
    <source>
        <dbReference type="EMBL" id="KGA16222.1"/>
    </source>
</evidence>
<comment type="caution">
    <text evidence="2">The sequence shown here is derived from an EMBL/GenBank/DDBJ whole genome shotgun (WGS) entry which is preliminary data.</text>
</comment>
<name>A0A094PYM1_9ZZZZ</name>